<keyword evidence="1" id="KW-0812">Transmembrane</keyword>
<dbReference type="EMBL" id="CP144694">
    <property type="protein sequence ID" value="WVZ02737.1"/>
    <property type="molecule type" value="Genomic_DNA"/>
</dbReference>
<keyword evidence="3" id="KW-1185">Reference proteome</keyword>
<reference evidence="2 3" key="1">
    <citation type="journal article" date="2023" name="Life. Sci Alliance">
        <title>Evolutionary insights into 3D genome organization and epigenetic landscape of Vigna mungo.</title>
        <authorList>
            <person name="Junaid A."/>
            <person name="Singh B."/>
            <person name="Bhatia S."/>
        </authorList>
    </citation>
    <scope>NUCLEOTIDE SEQUENCE [LARGE SCALE GENOMIC DNA]</scope>
    <source>
        <strain evidence="2">Urdbean</strain>
    </source>
</reference>
<dbReference type="Proteomes" id="UP001374535">
    <property type="component" value="Chromosome 7"/>
</dbReference>
<name>A0AAQ3N5A5_VIGMU</name>
<feature type="transmembrane region" description="Helical" evidence="1">
    <location>
        <begin position="52"/>
        <end position="70"/>
    </location>
</feature>
<protein>
    <submittedName>
        <fullName evidence="2">Uncharacterized protein</fullName>
    </submittedName>
</protein>
<evidence type="ECO:0000256" key="1">
    <source>
        <dbReference type="SAM" id="Phobius"/>
    </source>
</evidence>
<gene>
    <name evidence="2" type="ORF">V8G54_023543</name>
</gene>
<proteinExistence type="predicted"/>
<dbReference type="AlphaFoldDB" id="A0AAQ3N5A5"/>
<organism evidence="2 3">
    <name type="scientific">Vigna mungo</name>
    <name type="common">Black gram</name>
    <name type="synonym">Phaseolus mungo</name>
    <dbReference type="NCBI Taxonomy" id="3915"/>
    <lineage>
        <taxon>Eukaryota</taxon>
        <taxon>Viridiplantae</taxon>
        <taxon>Streptophyta</taxon>
        <taxon>Embryophyta</taxon>
        <taxon>Tracheophyta</taxon>
        <taxon>Spermatophyta</taxon>
        <taxon>Magnoliopsida</taxon>
        <taxon>eudicotyledons</taxon>
        <taxon>Gunneridae</taxon>
        <taxon>Pentapetalae</taxon>
        <taxon>rosids</taxon>
        <taxon>fabids</taxon>
        <taxon>Fabales</taxon>
        <taxon>Fabaceae</taxon>
        <taxon>Papilionoideae</taxon>
        <taxon>50 kb inversion clade</taxon>
        <taxon>NPAAA clade</taxon>
        <taxon>indigoferoid/millettioid clade</taxon>
        <taxon>Phaseoleae</taxon>
        <taxon>Vigna</taxon>
    </lineage>
</organism>
<sequence>MNLSLIVVFVWKRLRMETSFNHLEYIFMNFITPVLHLEYSVETLHVQFVVRSYQLLFSKIIIVLCLCCFYKHSKYGIIERLLMYTSNIELSCADFHRKKLGKLM</sequence>
<keyword evidence="1" id="KW-1133">Transmembrane helix</keyword>
<evidence type="ECO:0000313" key="2">
    <source>
        <dbReference type="EMBL" id="WVZ02737.1"/>
    </source>
</evidence>
<accession>A0AAQ3N5A5</accession>
<evidence type="ECO:0000313" key="3">
    <source>
        <dbReference type="Proteomes" id="UP001374535"/>
    </source>
</evidence>
<keyword evidence="1" id="KW-0472">Membrane</keyword>